<comment type="subcellular location">
    <subcellularLocation>
        <location evidence="2 10">Cytoplasm</location>
    </subcellularLocation>
</comment>
<keyword evidence="5 10" id="KW-0489">Methyltransferase</keyword>
<keyword evidence="8 10" id="KW-0819">tRNA processing</keyword>
<evidence type="ECO:0000256" key="7">
    <source>
        <dbReference type="ARBA" id="ARBA00022691"/>
    </source>
</evidence>
<dbReference type="InterPro" id="IPR011671">
    <property type="entry name" value="tRNA_uracil_MeTrfase"/>
</dbReference>
<dbReference type="OrthoDB" id="10047021at2759"/>
<comment type="similarity">
    <text evidence="3 10">Belongs to the TRM44 family.</text>
</comment>
<dbReference type="PANTHER" id="PTHR21210:SF0">
    <property type="entry name" value="TRNA (URACIL-O(2)-)-METHYLTRANSFERASE-RELATED"/>
    <property type="match status" value="1"/>
</dbReference>
<evidence type="ECO:0000256" key="5">
    <source>
        <dbReference type="ARBA" id="ARBA00022603"/>
    </source>
</evidence>
<dbReference type="Pfam" id="PF07757">
    <property type="entry name" value="AdoMet_MTase"/>
    <property type="match status" value="1"/>
</dbReference>
<dbReference type="EMBL" id="JRES01000819">
    <property type="protein sequence ID" value="KNC28140.1"/>
    <property type="molecule type" value="Genomic_DNA"/>
</dbReference>
<dbReference type="AlphaFoldDB" id="A0A0L0C793"/>
<evidence type="ECO:0000256" key="8">
    <source>
        <dbReference type="ARBA" id="ARBA00022694"/>
    </source>
</evidence>
<evidence type="ECO:0000256" key="1">
    <source>
        <dbReference type="ARBA" id="ARBA00002778"/>
    </source>
</evidence>
<reference evidence="11 12" key="1">
    <citation type="journal article" date="2015" name="Nat. Commun.">
        <title>Lucilia cuprina genome unlocks parasitic fly biology to underpin future interventions.</title>
        <authorList>
            <person name="Anstead C.A."/>
            <person name="Korhonen P.K."/>
            <person name="Young N.D."/>
            <person name="Hall R.S."/>
            <person name="Jex A.R."/>
            <person name="Murali S.C."/>
            <person name="Hughes D.S."/>
            <person name="Lee S.F."/>
            <person name="Perry T."/>
            <person name="Stroehlein A.J."/>
            <person name="Ansell B.R."/>
            <person name="Breugelmans B."/>
            <person name="Hofmann A."/>
            <person name="Qu J."/>
            <person name="Dugan S."/>
            <person name="Lee S.L."/>
            <person name="Chao H."/>
            <person name="Dinh H."/>
            <person name="Han Y."/>
            <person name="Doddapaneni H.V."/>
            <person name="Worley K.C."/>
            <person name="Muzny D.M."/>
            <person name="Ioannidis P."/>
            <person name="Waterhouse R.M."/>
            <person name="Zdobnov E.M."/>
            <person name="James P.J."/>
            <person name="Bagnall N.H."/>
            <person name="Kotze A.C."/>
            <person name="Gibbs R.A."/>
            <person name="Richards S."/>
            <person name="Batterham P."/>
            <person name="Gasser R.B."/>
        </authorList>
    </citation>
    <scope>NUCLEOTIDE SEQUENCE [LARGE SCALE GENOMIC DNA]</scope>
    <source>
        <strain evidence="11 12">LS</strain>
        <tissue evidence="11">Full body</tissue>
    </source>
</reference>
<keyword evidence="6 10" id="KW-0808">Transferase</keyword>
<dbReference type="OMA" id="CFFKLHH"/>
<keyword evidence="4 10" id="KW-0963">Cytoplasm</keyword>
<comment type="caution">
    <text evidence="11">The sequence shown here is derived from an EMBL/GenBank/DDBJ whole genome shotgun (WGS) entry which is preliminary data.</text>
</comment>
<dbReference type="Proteomes" id="UP000037069">
    <property type="component" value="Unassembled WGS sequence"/>
</dbReference>
<comment type="function">
    <text evidence="10">Adenosyl-L-methionine (AdoMet)-dependent tRNA (uracil-O(2)-)-methyltransferase.</text>
</comment>
<evidence type="ECO:0000256" key="4">
    <source>
        <dbReference type="ARBA" id="ARBA00022490"/>
    </source>
</evidence>
<dbReference type="GO" id="GO:0141101">
    <property type="term" value="F:tRNA(Ser) (uridine(44)-2'-O-)-methyltransferase activity"/>
    <property type="evidence" value="ECO:0007669"/>
    <property type="project" value="UniProtKB-EC"/>
</dbReference>
<keyword evidence="12" id="KW-1185">Reference proteome</keyword>
<dbReference type="SUPFAM" id="SSF53335">
    <property type="entry name" value="S-adenosyl-L-methionine-dependent methyltransferases"/>
    <property type="match status" value="1"/>
</dbReference>
<name>A0A0L0C793_LUCCU</name>
<dbReference type="EC" id="2.1.1.211" evidence="10"/>
<evidence type="ECO:0000256" key="9">
    <source>
        <dbReference type="ARBA" id="ARBA00047957"/>
    </source>
</evidence>
<dbReference type="PANTHER" id="PTHR21210">
    <property type="entry name" value="TRNA (URACIL-O(2)-)-METHYLTRANSFERASE-RELATED"/>
    <property type="match status" value="1"/>
</dbReference>
<evidence type="ECO:0000313" key="12">
    <source>
        <dbReference type="Proteomes" id="UP000037069"/>
    </source>
</evidence>
<protein>
    <recommendedName>
        <fullName evidence="10">tRNA (uracil-O(2)-)-methyltransferase</fullName>
        <ecNumber evidence="10">2.1.1.211</ecNumber>
    </recommendedName>
</protein>
<evidence type="ECO:0000313" key="11">
    <source>
        <dbReference type="EMBL" id="KNC28140.1"/>
    </source>
</evidence>
<evidence type="ECO:0000256" key="10">
    <source>
        <dbReference type="RuleBase" id="RU368004"/>
    </source>
</evidence>
<dbReference type="STRING" id="7375.A0A0L0C793"/>
<dbReference type="GO" id="GO:0030488">
    <property type="term" value="P:tRNA methylation"/>
    <property type="evidence" value="ECO:0007669"/>
    <property type="project" value="UniProtKB-UniRule"/>
</dbReference>
<comment type="function">
    <text evidence="1">Probable adenosyl-L-methionine (AdoMet)-dependent tRNA (uracil-O(2)-)-methyltransferase.</text>
</comment>
<evidence type="ECO:0000256" key="3">
    <source>
        <dbReference type="ARBA" id="ARBA00009056"/>
    </source>
</evidence>
<dbReference type="GO" id="GO:0005737">
    <property type="term" value="C:cytoplasm"/>
    <property type="evidence" value="ECO:0007669"/>
    <property type="project" value="UniProtKB-SubCell"/>
</dbReference>
<evidence type="ECO:0000256" key="2">
    <source>
        <dbReference type="ARBA" id="ARBA00004496"/>
    </source>
</evidence>
<evidence type="ECO:0000256" key="6">
    <source>
        <dbReference type="ARBA" id="ARBA00022679"/>
    </source>
</evidence>
<accession>A0A0L0C793</accession>
<sequence>MNLSKQKFWNGISILLNNYHAINRKLFACSIIEVQQIVKGLQQLKLNLNGQHEELIKEDIDKSLLISQLLKINNDDIIENNIEGFVVHFKCIPKKGGNSIHAVGIIDLLNTFFRMTFDDNSMTDFEIKLNGELVVNMLNDDSSFDVETSLRWSEFVLKPKFYKWCQNEDMPKCEKNTECSLRLIDNEKYNRLYNEFKQKYSESAMKLWNDAKESTDPLKFIYEDLAIAAYLITLWQSDIVNKPPTAFADLGCGNGLLVYILIQEGYQGYGYDVRARKLWSLYPIQITSRLYEQAVEPFKFNLPPEVDWLMGNHSDELSPWLPVLAATCHRNVSYFLLPCCAFEFSGNKFQRRNSSISGYKDFCNYAEQISNTCGFKTERDRLKIPSTKRIALIGLSRMYTDNDHMAKMEHIKQFVKNEQQQHPNSSLEEIKLRGKEEAVRNCTQIEKSVIENLVKKIFILLLEESSNKEKTIPIDEWQTGGRLTMSQIAKSLDKENLKQIKSECGGLKTLLRNKHEIFQFQEPDFVLIRKPQQQAHNTNKPQTVKKRACFFKLHHPQGCPLSDDECTFVH</sequence>
<proteinExistence type="inferred from homology"/>
<dbReference type="InterPro" id="IPR029063">
    <property type="entry name" value="SAM-dependent_MTases_sf"/>
</dbReference>
<gene>
    <name evidence="11" type="ORF">FF38_04357</name>
</gene>
<keyword evidence="7 10" id="KW-0949">S-adenosyl-L-methionine</keyword>
<comment type="catalytic activity">
    <reaction evidence="9 10">
        <text>uridine(44) in tRNA(Ser) + S-adenosyl-L-methionine = 2'-O-methyluridine(44) in tRNA(Ser) + S-adenosyl-L-homocysteine + H(+)</text>
        <dbReference type="Rhea" id="RHEA:43100"/>
        <dbReference type="Rhea" id="RHEA-COMP:10339"/>
        <dbReference type="Rhea" id="RHEA-COMP:10340"/>
        <dbReference type="ChEBI" id="CHEBI:15378"/>
        <dbReference type="ChEBI" id="CHEBI:57856"/>
        <dbReference type="ChEBI" id="CHEBI:59789"/>
        <dbReference type="ChEBI" id="CHEBI:65315"/>
        <dbReference type="ChEBI" id="CHEBI:74478"/>
        <dbReference type="EC" id="2.1.1.211"/>
    </reaction>
</comment>
<organism evidence="11 12">
    <name type="scientific">Lucilia cuprina</name>
    <name type="common">Green bottle fly</name>
    <name type="synonym">Australian sheep blowfly</name>
    <dbReference type="NCBI Taxonomy" id="7375"/>
    <lineage>
        <taxon>Eukaryota</taxon>
        <taxon>Metazoa</taxon>
        <taxon>Ecdysozoa</taxon>
        <taxon>Arthropoda</taxon>
        <taxon>Hexapoda</taxon>
        <taxon>Insecta</taxon>
        <taxon>Pterygota</taxon>
        <taxon>Neoptera</taxon>
        <taxon>Endopterygota</taxon>
        <taxon>Diptera</taxon>
        <taxon>Brachycera</taxon>
        <taxon>Muscomorpha</taxon>
        <taxon>Oestroidea</taxon>
        <taxon>Calliphoridae</taxon>
        <taxon>Luciliinae</taxon>
        <taxon>Lucilia</taxon>
    </lineage>
</organism>